<sequence>MAATRGPIPVRCQQDCFNLCLTRQTDKFQWSKRGVGKEPQRDPDPVAPLKLLALESARLLADEGEKEFWHPGPPIRIFTAGWSSVDDFEVIMERLNASRIDRILINPSRRALESLFDRLAVPQLRVLDFTGHYIPYEVVPHLVDFLRSPRSHGLEYLIVPTANRSPLAHGSAIIQALREGNVTLKVVCDRSCGFEDYPPVNCTCAQRLFRKQEHCMVARQTRAFNEVLDRNKHLTEKVRRGALSSLVTARILYHARPASSHCPIMDLPVEVLQNIAWFASHSPEPTLSEAQFFKINKHASDRDSLGTMARIFTEAAAEGPRKLESARDEWLANGGFWWEGGAPK</sequence>
<dbReference type="EMBL" id="JBBXJM010000002">
    <property type="protein sequence ID" value="KAL1411973.1"/>
    <property type="molecule type" value="Genomic_DNA"/>
</dbReference>
<dbReference type="GeneID" id="95984010"/>
<keyword evidence="2" id="KW-1185">Reference proteome</keyword>
<evidence type="ECO:0000313" key="1">
    <source>
        <dbReference type="EMBL" id="KAL1411973.1"/>
    </source>
</evidence>
<dbReference type="RefSeq" id="XP_069211917.1">
    <property type="nucleotide sequence ID" value="XM_069351531.1"/>
</dbReference>
<reference evidence="1 2" key="1">
    <citation type="submission" date="2023-08" db="EMBL/GenBank/DDBJ databases">
        <title>Annotated Genome Sequence of Vanrija albida AlHP1.</title>
        <authorList>
            <person name="Herzog R."/>
        </authorList>
    </citation>
    <scope>NUCLEOTIDE SEQUENCE [LARGE SCALE GENOMIC DNA]</scope>
    <source>
        <strain evidence="1 2">AlHP1</strain>
    </source>
</reference>
<accession>A0ABR3QBA1</accession>
<name>A0ABR3QBA1_9TREE</name>
<comment type="caution">
    <text evidence="1">The sequence shown here is derived from an EMBL/GenBank/DDBJ whole genome shotgun (WGS) entry which is preliminary data.</text>
</comment>
<gene>
    <name evidence="1" type="ORF">Q8F55_002967</name>
</gene>
<proteinExistence type="predicted"/>
<dbReference type="Proteomes" id="UP001565368">
    <property type="component" value="Unassembled WGS sequence"/>
</dbReference>
<evidence type="ECO:0000313" key="2">
    <source>
        <dbReference type="Proteomes" id="UP001565368"/>
    </source>
</evidence>
<protein>
    <submittedName>
        <fullName evidence="1">Uncharacterized protein</fullName>
    </submittedName>
</protein>
<organism evidence="1 2">
    <name type="scientific">Vanrija albida</name>
    <dbReference type="NCBI Taxonomy" id="181172"/>
    <lineage>
        <taxon>Eukaryota</taxon>
        <taxon>Fungi</taxon>
        <taxon>Dikarya</taxon>
        <taxon>Basidiomycota</taxon>
        <taxon>Agaricomycotina</taxon>
        <taxon>Tremellomycetes</taxon>
        <taxon>Trichosporonales</taxon>
        <taxon>Trichosporonaceae</taxon>
        <taxon>Vanrija</taxon>
    </lineage>
</organism>